<dbReference type="InterPro" id="IPR000504">
    <property type="entry name" value="RRM_dom"/>
</dbReference>
<evidence type="ECO:0000256" key="1">
    <source>
        <dbReference type="ARBA" id="ARBA00022884"/>
    </source>
</evidence>
<feature type="compositionally biased region" description="Pro residues" evidence="3">
    <location>
        <begin position="148"/>
        <end position="173"/>
    </location>
</feature>
<feature type="region of interest" description="Disordered" evidence="3">
    <location>
        <begin position="1"/>
        <end position="99"/>
    </location>
</feature>
<dbReference type="GO" id="GO:0006406">
    <property type="term" value="P:mRNA export from nucleus"/>
    <property type="evidence" value="ECO:0007669"/>
    <property type="project" value="TreeGrafter"/>
</dbReference>
<dbReference type="PANTHER" id="PTHR19965">
    <property type="entry name" value="RNA AND EXPORT FACTOR BINDING PROTEIN"/>
    <property type="match status" value="1"/>
</dbReference>
<sequence>MEYDEQVSARLDMSLDEIIGQEQQDGSGQMKKRKAKSGFTGSTAVPPPTTLPSPYRPPPALQTEYVGRPAAPYPPAPGGIGSFSCRPGPPARPLPALMGPAAGRLPAAPPFAMGPRPPFPVPLGHPRMDARWPRPRHPGGGFLVPPNGVQPPPPPVGDPSGGPPRAFPLPPRPSGTGELEYTQMRPVVGPYVDSRASGPSRPVWRRSRYADEVEGQNGHHSPHNPMGYSVGLPAYGPSRSPHLLDESSGPVPKQMPYGYGSRCPSTEYYGSAYRRDPALERGYANSASPEELVSPSVRRGPSGDPESVWNRQPTPDQCVGARGLRNLPARDADLPSGARAGSCLAEGKEFTVIVSNVPKDLPAVEIQEAFSCMGTVLRTDIMLNSKGEHTGRVCIAFASAEAAKTAVAQFDKGDLNGNTIRVFAE</sequence>
<reference evidence="6" key="3">
    <citation type="submission" date="2013-10" db="EMBL/GenBank/DDBJ databases">
        <authorList>
            <person name="Aslett M."/>
        </authorList>
    </citation>
    <scope>NUCLEOTIDE SEQUENCE [LARGE SCALE GENOMIC DNA]</scope>
    <source>
        <strain evidence="6">Houghton</strain>
    </source>
</reference>
<keyword evidence="7" id="KW-1185">Reference proteome</keyword>
<dbReference type="EMBL" id="JN987354">
    <property type="protein sequence ID" value="AET50577.1"/>
    <property type="molecule type" value="mRNA"/>
</dbReference>
<evidence type="ECO:0000313" key="7">
    <source>
        <dbReference type="Proteomes" id="UP000030747"/>
    </source>
</evidence>
<dbReference type="GO" id="GO:0003729">
    <property type="term" value="F:mRNA binding"/>
    <property type="evidence" value="ECO:0007669"/>
    <property type="project" value="TreeGrafter"/>
</dbReference>
<feature type="compositionally biased region" description="Pro residues" evidence="3">
    <location>
        <begin position="45"/>
        <end position="60"/>
    </location>
</feature>
<feature type="domain" description="RRM" evidence="4">
    <location>
        <begin position="350"/>
        <end position="425"/>
    </location>
</feature>
<dbReference type="VEuPathDB" id="ToxoDB:ETH_00015460"/>
<evidence type="ECO:0000259" key="4">
    <source>
        <dbReference type="PROSITE" id="PS50102"/>
    </source>
</evidence>
<dbReference type="CDD" id="cd00590">
    <property type="entry name" value="RRM_SF"/>
    <property type="match status" value="1"/>
</dbReference>
<reference evidence="6" key="2">
    <citation type="submission" date="2013-10" db="EMBL/GenBank/DDBJ databases">
        <title>Genomic analysis of the causative agents of coccidiosis in chickens.</title>
        <authorList>
            <person name="Reid A.J."/>
            <person name="Blake D."/>
            <person name="Billington K."/>
            <person name="Browne H."/>
            <person name="Dunn M."/>
            <person name="Hung S."/>
            <person name="Kawahara F."/>
            <person name="Miranda-Saavedra D."/>
            <person name="Mourier T."/>
            <person name="Nagra H."/>
            <person name="Otto T.D."/>
            <person name="Rawlings N."/>
            <person name="Sanchez A."/>
            <person name="Sanders M."/>
            <person name="Subramaniam C."/>
            <person name="Tay Y."/>
            <person name="Dear P."/>
            <person name="Doerig C."/>
            <person name="Gruber A."/>
            <person name="Parkinson J."/>
            <person name="Shirley M."/>
            <person name="Wan K.L."/>
            <person name="Berriman M."/>
            <person name="Tomley F."/>
            <person name="Pain A."/>
        </authorList>
    </citation>
    <scope>NUCLEOTIDE SEQUENCE [LARGE SCALE GENOMIC DNA]</scope>
    <source>
        <strain evidence="6">Houghton</strain>
    </source>
</reference>
<gene>
    <name evidence="6" type="ORF">ETH_00015460</name>
</gene>
<dbReference type="PROSITE" id="PS50102">
    <property type="entry name" value="RRM"/>
    <property type="match status" value="1"/>
</dbReference>
<dbReference type="Proteomes" id="UP000030747">
    <property type="component" value="Unassembled WGS sequence"/>
</dbReference>
<reference evidence="5" key="1">
    <citation type="journal article" date="2012" name="BMC Genomics">
        <title>Characterisation of full-length cDNA sequences provides insights into the Eimeria tenella transcriptome.</title>
        <authorList>
            <person name="Amiruddin N."/>
            <person name="Lee X.W."/>
            <person name="Blake D.P."/>
            <person name="Suzuki Y."/>
            <person name="Tay Y.L."/>
            <person name="Lim L.S."/>
            <person name="Tomley F.M."/>
            <person name="Watanabe J."/>
            <person name="Sugimoto C."/>
            <person name="Wan K.L."/>
        </authorList>
    </citation>
    <scope>NUCLEOTIDE SEQUENCE</scope>
    <source>
        <strain evidence="5">Houghton</strain>
    </source>
</reference>
<dbReference type="AlphaFoldDB" id="H9B9B7"/>
<evidence type="ECO:0000313" key="6">
    <source>
        <dbReference type="EMBL" id="CDJ40760.1"/>
    </source>
</evidence>
<organism evidence="5">
    <name type="scientific">Eimeria tenella</name>
    <name type="common">Coccidian parasite</name>
    <dbReference type="NCBI Taxonomy" id="5802"/>
    <lineage>
        <taxon>Eukaryota</taxon>
        <taxon>Sar</taxon>
        <taxon>Alveolata</taxon>
        <taxon>Apicomplexa</taxon>
        <taxon>Conoidasida</taxon>
        <taxon>Coccidia</taxon>
        <taxon>Eucoccidiorida</taxon>
        <taxon>Eimeriorina</taxon>
        <taxon>Eimeriidae</taxon>
        <taxon>Eimeria</taxon>
    </lineage>
</organism>
<feature type="region of interest" description="Disordered" evidence="3">
    <location>
        <begin position="118"/>
        <end position="179"/>
    </location>
</feature>
<dbReference type="GO" id="GO:0005634">
    <property type="term" value="C:nucleus"/>
    <property type="evidence" value="ECO:0007669"/>
    <property type="project" value="TreeGrafter"/>
</dbReference>
<keyword evidence="1 2" id="KW-0694">RNA-binding</keyword>
<feature type="region of interest" description="Disordered" evidence="3">
    <location>
        <begin position="211"/>
        <end position="256"/>
    </location>
</feature>
<evidence type="ECO:0000256" key="2">
    <source>
        <dbReference type="PROSITE-ProRule" id="PRU00176"/>
    </source>
</evidence>
<dbReference type="InterPro" id="IPR035979">
    <property type="entry name" value="RBD_domain_sf"/>
</dbReference>
<dbReference type="Pfam" id="PF00076">
    <property type="entry name" value="RRM_1"/>
    <property type="match status" value="1"/>
</dbReference>
<name>H9B9B7_EIMTE</name>
<dbReference type="VEuPathDB" id="ToxoDB:ETH2_1258800"/>
<dbReference type="OMA" id="MEYDEQV"/>
<dbReference type="EMBL" id="HG675259">
    <property type="protein sequence ID" value="CDJ40760.1"/>
    <property type="molecule type" value="Genomic_DNA"/>
</dbReference>
<dbReference type="SMART" id="SM00360">
    <property type="entry name" value="RRM"/>
    <property type="match status" value="1"/>
</dbReference>
<dbReference type="InterPro" id="IPR012677">
    <property type="entry name" value="Nucleotide-bd_a/b_plait_sf"/>
</dbReference>
<dbReference type="InterPro" id="IPR051229">
    <property type="entry name" value="ALYREF_mRNA_export"/>
</dbReference>
<dbReference type="Gene3D" id="3.30.70.330">
    <property type="match status" value="1"/>
</dbReference>
<dbReference type="GeneID" id="25252246"/>
<feature type="region of interest" description="Disordered" evidence="3">
    <location>
        <begin position="285"/>
        <end position="316"/>
    </location>
</feature>
<evidence type="ECO:0000313" key="5">
    <source>
        <dbReference type="EMBL" id="AET50577.1"/>
    </source>
</evidence>
<dbReference type="SUPFAM" id="SSF54928">
    <property type="entry name" value="RNA-binding domain, RBD"/>
    <property type="match status" value="1"/>
</dbReference>
<protein>
    <submittedName>
        <fullName evidence="6">RNA binding motif-containing protein, putative</fullName>
    </submittedName>
</protein>
<dbReference type="PANTHER" id="PTHR19965:SF35">
    <property type="entry name" value="RNA ANNEALING PROTEIN YRA1"/>
    <property type="match status" value="1"/>
</dbReference>
<dbReference type="OrthoDB" id="346839at2759"/>
<evidence type="ECO:0000256" key="3">
    <source>
        <dbReference type="SAM" id="MobiDB-lite"/>
    </source>
</evidence>
<accession>H9B9B7</accession>
<proteinExistence type="evidence at transcript level"/>
<dbReference type="RefSeq" id="XP_013231510.1">
    <property type="nucleotide sequence ID" value="XM_013376056.1"/>
</dbReference>